<keyword evidence="2" id="KW-1185">Reference proteome</keyword>
<name>A0A1J4JLF9_9EUKA</name>
<reference evidence="1" key="1">
    <citation type="submission" date="2016-10" db="EMBL/GenBank/DDBJ databases">
        <authorList>
            <person name="Benchimol M."/>
            <person name="Almeida L.G."/>
            <person name="Vasconcelos A.T."/>
            <person name="Perreira-Neves A."/>
            <person name="Rosa I.A."/>
            <person name="Tasca T."/>
            <person name="Bogo M.R."/>
            <person name="de Souza W."/>
        </authorList>
    </citation>
    <scope>NUCLEOTIDE SEQUENCE [LARGE SCALE GENOMIC DNA]</scope>
    <source>
        <strain evidence="1">K</strain>
    </source>
</reference>
<dbReference type="VEuPathDB" id="TrichDB:TRFO_08495"/>
<accession>A0A1J4JLF9</accession>
<dbReference type="GeneID" id="94829027"/>
<protein>
    <submittedName>
        <fullName evidence="1">Uncharacterized protein</fullName>
    </submittedName>
</protein>
<sequence length="93" mass="11188">MISILACHESYVSYFNFNFKNKNKSNQIKELYNFFEEISISNHFSLDEALLRIFVHLSKYFQLEETKEEQIHSTRQDFLSYFNEINSNDVFGI</sequence>
<proteinExistence type="predicted"/>
<dbReference type="Proteomes" id="UP000179807">
    <property type="component" value="Unassembled WGS sequence"/>
</dbReference>
<evidence type="ECO:0000313" key="1">
    <source>
        <dbReference type="EMBL" id="OHS99247.1"/>
    </source>
</evidence>
<gene>
    <name evidence="1" type="ORF">TRFO_08495</name>
</gene>
<organism evidence="1 2">
    <name type="scientific">Tritrichomonas foetus</name>
    <dbReference type="NCBI Taxonomy" id="1144522"/>
    <lineage>
        <taxon>Eukaryota</taxon>
        <taxon>Metamonada</taxon>
        <taxon>Parabasalia</taxon>
        <taxon>Tritrichomonadida</taxon>
        <taxon>Tritrichomonadidae</taxon>
        <taxon>Tritrichomonas</taxon>
    </lineage>
</organism>
<comment type="caution">
    <text evidence="1">The sequence shown here is derived from an EMBL/GenBank/DDBJ whole genome shotgun (WGS) entry which is preliminary data.</text>
</comment>
<dbReference type="AlphaFoldDB" id="A0A1J4JLF9"/>
<evidence type="ECO:0000313" key="2">
    <source>
        <dbReference type="Proteomes" id="UP000179807"/>
    </source>
</evidence>
<dbReference type="RefSeq" id="XP_068352384.1">
    <property type="nucleotide sequence ID" value="XM_068494323.1"/>
</dbReference>
<dbReference type="EMBL" id="MLAK01001015">
    <property type="protein sequence ID" value="OHS99247.1"/>
    <property type="molecule type" value="Genomic_DNA"/>
</dbReference>